<dbReference type="EMBL" id="CP007739">
    <property type="protein sequence ID" value="AIE60213.1"/>
    <property type="molecule type" value="Genomic_DNA"/>
</dbReference>
<gene>
    <name evidence="10" type="ORF">BMMGA3_09065</name>
</gene>
<dbReference type="PRINTS" id="PR00260">
    <property type="entry name" value="CHEMTRNSDUCR"/>
</dbReference>
<feature type="domain" description="HAMP" evidence="9">
    <location>
        <begin position="384"/>
        <end position="438"/>
    </location>
</feature>
<dbReference type="KEGG" id="bmet:BMMGA3_09065"/>
<proteinExistence type="inferred from homology"/>
<feature type="transmembrane region" description="Helical" evidence="7">
    <location>
        <begin position="357"/>
        <end position="377"/>
    </location>
</feature>
<evidence type="ECO:0000256" key="6">
    <source>
        <dbReference type="PROSITE-ProRule" id="PRU00284"/>
    </source>
</evidence>
<dbReference type="PANTHER" id="PTHR32089:SF112">
    <property type="entry name" value="LYSOZYME-LIKE PROTEIN-RELATED"/>
    <property type="match status" value="1"/>
</dbReference>
<dbReference type="HOGENOM" id="CLU_378863_0_0_9"/>
<name>I3E8X9_BACMM</name>
<evidence type="ECO:0000313" key="11">
    <source>
        <dbReference type="Proteomes" id="UP000027602"/>
    </source>
</evidence>
<comment type="subcellular location">
    <subcellularLocation>
        <location evidence="1">Cell membrane</location>
    </subcellularLocation>
</comment>
<dbReference type="Proteomes" id="UP000027602">
    <property type="component" value="Chromosome"/>
</dbReference>
<dbReference type="STRING" id="796606.BMMGA3_09065"/>
<dbReference type="PROSITE" id="PS50885">
    <property type="entry name" value="HAMP"/>
    <property type="match status" value="1"/>
</dbReference>
<keyword evidence="7" id="KW-0812">Transmembrane</keyword>
<dbReference type="CDD" id="cd06225">
    <property type="entry name" value="HAMP"/>
    <property type="match status" value="1"/>
</dbReference>
<dbReference type="InterPro" id="IPR004090">
    <property type="entry name" value="Chemotax_Me-accpt_rcpt"/>
</dbReference>
<dbReference type="PROSITE" id="PS50111">
    <property type="entry name" value="CHEMOTAXIS_TRANSDUC_2"/>
    <property type="match status" value="1"/>
</dbReference>
<keyword evidence="11" id="KW-1185">Reference proteome</keyword>
<dbReference type="Gene3D" id="1.10.287.950">
    <property type="entry name" value="Methyl-accepting chemotaxis protein"/>
    <property type="match status" value="1"/>
</dbReference>
<feature type="transmembrane region" description="Helical" evidence="7">
    <location>
        <begin position="333"/>
        <end position="351"/>
    </location>
</feature>
<keyword evidence="4 6" id="KW-0807">Transducer</keyword>
<evidence type="ECO:0000256" key="4">
    <source>
        <dbReference type="ARBA" id="ARBA00023224"/>
    </source>
</evidence>
<dbReference type="GO" id="GO:0005886">
    <property type="term" value="C:plasma membrane"/>
    <property type="evidence" value="ECO:0007669"/>
    <property type="project" value="UniProtKB-SubCell"/>
</dbReference>
<evidence type="ECO:0000259" key="9">
    <source>
        <dbReference type="PROSITE" id="PS50885"/>
    </source>
</evidence>
<accession>I3E8X9</accession>
<dbReference type="OrthoDB" id="2489132at2"/>
<dbReference type="RefSeq" id="WP_004434431.1">
    <property type="nucleotide sequence ID" value="NZ_ADWW01000002.1"/>
</dbReference>
<evidence type="ECO:0000256" key="1">
    <source>
        <dbReference type="ARBA" id="ARBA00004236"/>
    </source>
</evidence>
<evidence type="ECO:0000256" key="7">
    <source>
        <dbReference type="SAM" id="Phobius"/>
    </source>
</evidence>
<evidence type="ECO:0000256" key="2">
    <source>
        <dbReference type="ARBA" id="ARBA00022475"/>
    </source>
</evidence>
<comment type="similarity">
    <text evidence="5">Belongs to the methyl-accepting chemotaxis (MCP) protein family.</text>
</comment>
<dbReference type="GO" id="GO:0006935">
    <property type="term" value="P:chemotaxis"/>
    <property type="evidence" value="ECO:0007669"/>
    <property type="project" value="InterPro"/>
</dbReference>
<feature type="domain" description="Methyl-accepting transducer" evidence="8">
    <location>
        <begin position="457"/>
        <end position="683"/>
    </location>
</feature>
<evidence type="ECO:0000256" key="5">
    <source>
        <dbReference type="ARBA" id="ARBA00029447"/>
    </source>
</evidence>
<evidence type="ECO:0000256" key="3">
    <source>
        <dbReference type="ARBA" id="ARBA00023136"/>
    </source>
</evidence>
<keyword evidence="2" id="KW-1003">Cell membrane</keyword>
<dbReference type="SUPFAM" id="SSF58104">
    <property type="entry name" value="Methyl-accepting chemotaxis protein (MCP) signaling domain"/>
    <property type="match status" value="1"/>
</dbReference>
<dbReference type="GO" id="GO:0007165">
    <property type="term" value="P:signal transduction"/>
    <property type="evidence" value="ECO:0007669"/>
    <property type="project" value="UniProtKB-KW"/>
</dbReference>
<protein>
    <submittedName>
        <fullName evidence="10">Methyl-accepting chemotaxis sensory transducer</fullName>
    </submittedName>
</protein>
<keyword evidence="7" id="KW-1133">Transmembrane helix</keyword>
<evidence type="ECO:0000313" key="10">
    <source>
        <dbReference type="EMBL" id="AIE60213.1"/>
    </source>
</evidence>
<keyword evidence="3 7" id="KW-0472">Membrane</keyword>
<evidence type="ECO:0000259" key="8">
    <source>
        <dbReference type="PROSITE" id="PS50111"/>
    </source>
</evidence>
<reference evidence="10 11" key="1">
    <citation type="journal article" date="2015" name="BMC Genomics">
        <title>Transcriptome analysis of thermophilic methylotrophic Bacillus methanolicus MGA3 using RNA-sequencing provides detailed insights into its previously uncharted transcriptional landscape.</title>
        <authorList>
            <person name="Irla M."/>
            <person name="Neshat A."/>
            <person name="Brautaset T."/>
            <person name="Ruckert C."/>
            <person name="Kalinowski J."/>
            <person name="Wendisch V.F."/>
        </authorList>
    </citation>
    <scope>NUCLEOTIDE SEQUENCE [LARGE SCALE GENOMIC DNA]</scope>
    <source>
        <strain evidence="11">MGA3 / ATCC 53907</strain>
    </source>
</reference>
<dbReference type="Pfam" id="PF00015">
    <property type="entry name" value="MCPsignal"/>
    <property type="match status" value="1"/>
</dbReference>
<sequence>MGFFGWLDFREGLPLWWSYKLNQKETATVEEIFEGIAKTRVTLLTDWAHEQWGFLEKTSMELSYYSENNLNPYLENKLQKSVYFTELFLLNEIGKVMFSSYPKHRGFTYTGERYKLYKKAINQVYQTKQSMLYGPFLDDMTLEIGPRTSKFHDEVTFLFLHPVVKEGELIYVLAGRIPNDVVGDLNQREAGHIYRDSGDNYLFMAKSNFDPAIAPGIALSRSRFEDRTFTLGENLKDGINTKHWGVVKVKNHTEFEIRFTDPATKELHPGVMNTIRNGQNLFVQFPGYSDYRHIPVIGKGVTFQLPGSPDLWGMMCEADLVEVYRNRSISWQLGKKFALLTFIGILLHLGLSVLPILSWFTLLLSVLYGITATYLFCKRGVVPIASRMKQMTDIIRKIAEGGGDLTTRLDNSLLFHDETGELGRWVNNLIDSQDELMSKVKTASLDVEQINKSLREKTARVERDSFHVIKQMGEMSAEMQRQLEDVHQAMKQVDQISDTLQDLEKQSHEQLVEAQEQIGIINSKMTHIVEKVHETLALTDHFKEFSNDIGRIVDTINSIAEQTNLLALNATIEAARAGEYGRGFSVVAQEIRKLANQTTTATQEISKTLEKIESSSFMVKEAIQESSDEVEKGSNFIHAVQGVLSSMAQASATHPDVTDQMRSIISNIARINECNVKTVGNVDQSAEKMVNLIQDAQFDSEQSSLIVSTLRRLVDKFKLTVK</sequence>
<dbReference type="InterPro" id="IPR003660">
    <property type="entry name" value="HAMP_dom"/>
</dbReference>
<dbReference type="AlphaFoldDB" id="I3E8X9"/>
<dbReference type="CDD" id="cd11386">
    <property type="entry name" value="MCP_signal"/>
    <property type="match status" value="1"/>
</dbReference>
<dbReference type="PANTHER" id="PTHR32089">
    <property type="entry name" value="METHYL-ACCEPTING CHEMOTAXIS PROTEIN MCPB"/>
    <property type="match status" value="1"/>
</dbReference>
<dbReference type="SMART" id="SM00283">
    <property type="entry name" value="MA"/>
    <property type="match status" value="1"/>
</dbReference>
<dbReference type="eggNOG" id="COG0840">
    <property type="taxonomic scope" value="Bacteria"/>
</dbReference>
<dbReference type="GO" id="GO:0004888">
    <property type="term" value="F:transmembrane signaling receptor activity"/>
    <property type="evidence" value="ECO:0007669"/>
    <property type="project" value="InterPro"/>
</dbReference>
<organism evidence="10 11">
    <name type="scientific">Bacillus methanolicus (strain MGA3 / ATCC 53907)</name>
    <dbReference type="NCBI Taxonomy" id="796606"/>
    <lineage>
        <taxon>Bacteria</taxon>
        <taxon>Bacillati</taxon>
        <taxon>Bacillota</taxon>
        <taxon>Bacilli</taxon>
        <taxon>Bacillales</taxon>
        <taxon>Bacillaceae</taxon>
        <taxon>Bacillus</taxon>
    </lineage>
</organism>
<dbReference type="InterPro" id="IPR004089">
    <property type="entry name" value="MCPsignal_dom"/>
</dbReference>